<protein>
    <recommendedName>
        <fullName evidence="4">WAP domain-containing protein</fullName>
    </recommendedName>
</protein>
<name>A0A1B6L6W1_9HEMI</name>
<evidence type="ECO:0000256" key="1">
    <source>
        <dbReference type="SAM" id="MobiDB-lite"/>
    </source>
</evidence>
<keyword evidence="2" id="KW-0732">Signal</keyword>
<evidence type="ECO:0000256" key="2">
    <source>
        <dbReference type="SAM" id="SignalP"/>
    </source>
</evidence>
<gene>
    <name evidence="3" type="ORF">g.50191</name>
</gene>
<proteinExistence type="predicted"/>
<sequence length="147" mass="16247">MNTVLHILLAVVVSISSQNISDPTVNKECAKLKEECSNEATCCLGLVCINLTPNGTLAQHHCDLEDLALRALKIKIRGTKNVDINVNAHHSENVDIDVDSSSKRPRRDRRLRKKKQPSQAFNTTTEFAAAQRIPTAQGGGRRTQTYI</sequence>
<accession>A0A1B6L6W1</accession>
<feature type="signal peptide" evidence="2">
    <location>
        <begin position="1"/>
        <end position="17"/>
    </location>
</feature>
<organism evidence="3">
    <name type="scientific">Graphocephala atropunctata</name>
    <dbReference type="NCBI Taxonomy" id="36148"/>
    <lineage>
        <taxon>Eukaryota</taxon>
        <taxon>Metazoa</taxon>
        <taxon>Ecdysozoa</taxon>
        <taxon>Arthropoda</taxon>
        <taxon>Hexapoda</taxon>
        <taxon>Insecta</taxon>
        <taxon>Pterygota</taxon>
        <taxon>Neoptera</taxon>
        <taxon>Paraneoptera</taxon>
        <taxon>Hemiptera</taxon>
        <taxon>Auchenorrhyncha</taxon>
        <taxon>Membracoidea</taxon>
        <taxon>Cicadellidae</taxon>
        <taxon>Cicadellinae</taxon>
        <taxon>Cicadellini</taxon>
        <taxon>Graphocephala</taxon>
    </lineage>
</organism>
<dbReference type="AlphaFoldDB" id="A0A1B6L6W1"/>
<reference evidence="3" key="1">
    <citation type="submission" date="2015-11" db="EMBL/GenBank/DDBJ databases">
        <title>De novo transcriptome assembly of four potential Pierce s Disease insect vectors from Arizona vineyards.</title>
        <authorList>
            <person name="Tassone E.E."/>
        </authorList>
    </citation>
    <scope>NUCLEOTIDE SEQUENCE</scope>
</reference>
<evidence type="ECO:0000313" key="3">
    <source>
        <dbReference type="EMBL" id="JAT19375.1"/>
    </source>
</evidence>
<evidence type="ECO:0008006" key="4">
    <source>
        <dbReference type="Google" id="ProtNLM"/>
    </source>
</evidence>
<dbReference type="EMBL" id="GEBQ01020602">
    <property type="protein sequence ID" value="JAT19375.1"/>
    <property type="molecule type" value="Transcribed_RNA"/>
</dbReference>
<feature type="chain" id="PRO_5008587228" description="WAP domain-containing protein" evidence="2">
    <location>
        <begin position="18"/>
        <end position="147"/>
    </location>
</feature>
<feature type="region of interest" description="Disordered" evidence="1">
    <location>
        <begin position="95"/>
        <end position="121"/>
    </location>
</feature>
<feature type="compositionally biased region" description="Basic residues" evidence="1">
    <location>
        <begin position="103"/>
        <end position="116"/>
    </location>
</feature>